<keyword evidence="10" id="KW-0539">Nucleus</keyword>
<evidence type="ECO:0000256" key="7">
    <source>
        <dbReference type="ARBA" id="ARBA00022777"/>
    </source>
</evidence>
<sequence>MTHTNLHSEASNSQNISMKAPNLLLFGNPLLDVTVKVSDDELLKKYNLDRNGQAEVSLDKLTNIFNDARARYRTFKYSLGGSSLNSARILATLGQRNLLFFGAIGNDQNGKVVREILKRSGVNSCLQELNTRTGTCVCLYQGSDRSLIANIGAALKCEKSHIEANISKFETDVEYYYIEGFFIPEKMDICRYLYNKYSQNLNTLLITNLNAPYIVKNFQKDITWLVKKADIVFGNRDEFEELASINGLASMDDLIADLLGGYTKTHRQKVIIITDGSNPVLCYEGNVNGIETNIIEVPKVKHDKIIDTTGAGDSFVSGFLYALMKGSDMRQCIELGCKISSIVIQTIGCNLPKNINVEELS</sequence>
<evidence type="ECO:0000256" key="2">
    <source>
        <dbReference type="ARBA" id="ARBA00010688"/>
    </source>
</evidence>
<dbReference type="InterPro" id="IPR029056">
    <property type="entry name" value="Ribokinase-like"/>
</dbReference>
<dbReference type="GO" id="GO:0006166">
    <property type="term" value="P:purine ribonucleoside salvage"/>
    <property type="evidence" value="ECO:0007669"/>
    <property type="project" value="UniProtKB-KW"/>
</dbReference>
<dbReference type="PANTHER" id="PTHR45769:SF5">
    <property type="entry name" value="ADENOSINE KINASE"/>
    <property type="match status" value="1"/>
</dbReference>
<evidence type="ECO:0000259" key="11">
    <source>
        <dbReference type="Pfam" id="PF00294"/>
    </source>
</evidence>
<dbReference type="GO" id="GO:0005524">
    <property type="term" value="F:ATP binding"/>
    <property type="evidence" value="ECO:0007669"/>
    <property type="project" value="UniProtKB-UniRule"/>
</dbReference>
<evidence type="ECO:0000256" key="5">
    <source>
        <dbReference type="ARBA" id="ARBA00022726"/>
    </source>
</evidence>
<dbReference type="SUPFAM" id="SSF53613">
    <property type="entry name" value="Ribokinase-like"/>
    <property type="match status" value="1"/>
</dbReference>
<dbReference type="GO" id="GO:0005634">
    <property type="term" value="C:nucleus"/>
    <property type="evidence" value="ECO:0007669"/>
    <property type="project" value="UniProtKB-SubCell"/>
</dbReference>
<protein>
    <recommendedName>
        <fullName evidence="3 10">Adenosine kinase</fullName>
        <shortName evidence="10">AK</shortName>
        <ecNumber evidence="3 10">2.7.1.20</ecNumber>
    </recommendedName>
    <alternativeName>
        <fullName evidence="10">Adenosine 5'-phosphotransferase</fullName>
    </alternativeName>
</protein>
<comment type="caution">
    <text evidence="12">The sequence shown here is derived from an EMBL/GenBank/DDBJ whole genome shotgun (WGS) entry which is preliminary data.</text>
</comment>
<comment type="subunit">
    <text evidence="10">Monomer.</text>
</comment>
<dbReference type="Proteomes" id="UP001107558">
    <property type="component" value="Chromosome 2"/>
</dbReference>
<dbReference type="InterPro" id="IPR001805">
    <property type="entry name" value="Adenokinase"/>
</dbReference>
<evidence type="ECO:0000256" key="4">
    <source>
        <dbReference type="ARBA" id="ARBA00022679"/>
    </source>
</evidence>
<evidence type="ECO:0000256" key="9">
    <source>
        <dbReference type="PIRSR" id="PIRSR601805-1"/>
    </source>
</evidence>
<comment type="catalytic activity">
    <reaction evidence="10">
        <text>adenosine + ATP = AMP + ADP + H(+)</text>
        <dbReference type="Rhea" id="RHEA:20824"/>
        <dbReference type="ChEBI" id="CHEBI:15378"/>
        <dbReference type="ChEBI" id="CHEBI:16335"/>
        <dbReference type="ChEBI" id="CHEBI:30616"/>
        <dbReference type="ChEBI" id="CHEBI:456215"/>
        <dbReference type="ChEBI" id="CHEBI:456216"/>
        <dbReference type="EC" id="2.7.1.20"/>
    </reaction>
</comment>
<evidence type="ECO:0000256" key="6">
    <source>
        <dbReference type="ARBA" id="ARBA00022741"/>
    </source>
</evidence>
<dbReference type="CDD" id="cd01168">
    <property type="entry name" value="adenosine_kinase"/>
    <property type="match status" value="1"/>
</dbReference>
<dbReference type="EC" id="2.7.1.20" evidence="3 10"/>
<accession>A0A9J6C9A9</accession>
<dbReference type="GO" id="GO:0005829">
    <property type="term" value="C:cytosol"/>
    <property type="evidence" value="ECO:0007669"/>
    <property type="project" value="TreeGrafter"/>
</dbReference>
<dbReference type="GO" id="GO:0044209">
    <property type="term" value="P:AMP salvage"/>
    <property type="evidence" value="ECO:0007669"/>
    <property type="project" value="UniProtKB-UniRule"/>
</dbReference>
<comment type="subcellular location">
    <subcellularLocation>
        <location evidence="10">Nucleus</location>
    </subcellularLocation>
</comment>
<keyword evidence="7 10" id="KW-0418">Kinase</keyword>
<evidence type="ECO:0000256" key="8">
    <source>
        <dbReference type="ARBA" id="ARBA00022840"/>
    </source>
</evidence>
<comment type="cofactor">
    <cofactor evidence="10">
        <name>Mg(2+)</name>
        <dbReference type="ChEBI" id="CHEBI:18420"/>
    </cofactor>
    <text evidence="10">Binds 3 Mg(2+) ions per subunit.</text>
</comment>
<dbReference type="EMBL" id="JADBJN010000002">
    <property type="protein sequence ID" value="KAG5678681.1"/>
    <property type="molecule type" value="Genomic_DNA"/>
</dbReference>
<comment type="similarity">
    <text evidence="2 10">Belongs to the carbohydrate kinase PfkB family.</text>
</comment>
<name>A0A9J6C9A9_POLVA</name>
<keyword evidence="13" id="KW-1185">Reference proteome</keyword>
<evidence type="ECO:0000256" key="3">
    <source>
        <dbReference type="ARBA" id="ARBA00012119"/>
    </source>
</evidence>
<reference evidence="12" key="1">
    <citation type="submission" date="2021-03" db="EMBL/GenBank/DDBJ databases">
        <title>Chromosome level genome of the anhydrobiotic midge Polypedilum vanderplanki.</title>
        <authorList>
            <person name="Yoshida Y."/>
            <person name="Kikawada T."/>
            <person name="Gusev O."/>
        </authorList>
    </citation>
    <scope>NUCLEOTIDE SEQUENCE</scope>
    <source>
        <strain evidence="12">NIAS01</strain>
        <tissue evidence="12">Whole body or cell culture</tissue>
    </source>
</reference>
<evidence type="ECO:0000256" key="10">
    <source>
        <dbReference type="RuleBase" id="RU368116"/>
    </source>
</evidence>
<dbReference type="PROSITE" id="PS00584">
    <property type="entry name" value="PFKB_KINASES_2"/>
    <property type="match status" value="1"/>
</dbReference>
<evidence type="ECO:0000256" key="1">
    <source>
        <dbReference type="ARBA" id="ARBA00004801"/>
    </source>
</evidence>
<comment type="function">
    <text evidence="10">ATP dependent phosphorylation of adenosine and other related nucleoside analogs to monophosphate derivatives.</text>
</comment>
<dbReference type="GO" id="GO:0004001">
    <property type="term" value="F:adenosine kinase activity"/>
    <property type="evidence" value="ECO:0007669"/>
    <property type="project" value="UniProtKB-UniRule"/>
</dbReference>
<keyword evidence="6 10" id="KW-0547">Nucleotide-binding</keyword>
<evidence type="ECO:0000313" key="12">
    <source>
        <dbReference type="EMBL" id="KAG5678681.1"/>
    </source>
</evidence>
<feature type="active site" description="Proton acceptor" evidence="9">
    <location>
        <position position="313"/>
    </location>
</feature>
<keyword evidence="8 10" id="KW-0067">ATP-binding</keyword>
<comment type="pathway">
    <text evidence="1 10">Purine metabolism; AMP biosynthesis via salvage pathway; AMP from adenosine: step 1/1.</text>
</comment>
<keyword evidence="10" id="KW-0460">Magnesium</keyword>
<dbReference type="GO" id="GO:0006144">
    <property type="term" value="P:purine nucleobase metabolic process"/>
    <property type="evidence" value="ECO:0007669"/>
    <property type="project" value="TreeGrafter"/>
</dbReference>
<dbReference type="Pfam" id="PF00294">
    <property type="entry name" value="PfkB"/>
    <property type="match status" value="1"/>
</dbReference>
<keyword evidence="5 10" id="KW-0660">Purine salvage</keyword>
<dbReference type="Gene3D" id="3.30.1110.10">
    <property type="match status" value="1"/>
</dbReference>
<dbReference type="Gene3D" id="3.40.1190.20">
    <property type="match status" value="1"/>
</dbReference>
<keyword evidence="4 10" id="KW-0808">Transferase</keyword>
<evidence type="ECO:0000313" key="13">
    <source>
        <dbReference type="Proteomes" id="UP001107558"/>
    </source>
</evidence>
<feature type="domain" description="Carbohydrate kinase PfkB" evidence="11">
    <location>
        <begin position="66"/>
        <end position="352"/>
    </location>
</feature>
<dbReference type="PANTHER" id="PTHR45769">
    <property type="entry name" value="ADENOSINE KINASE"/>
    <property type="match status" value="1"/>
</dbReference>
<proteinExistence type="inferred from homology"/>
<organism evidence="12 13">
    <name type="scientific">Polypedilum vanderplanki</name>
    <name type="common">Sleeping chironomid midge</name>
    <dbReference type="NCBI Taxonomy" id="319348"/>
    <lineage>
        <taxon>Eukaryota</taxon>
        <taxon>Metazoa</taxon>
        <taxon>Ecdysozoa</taxon>
        <taxon>Arthropoda</taxon>
        <taxon>Hexapoda</taxon>
        <taxon>Insecta</taxon>
        <taxon>Pterygota</taxon>
        <taxon>Neoptera</taxon>
        <taxon>Endopterygota</taxon>
        <taxon>Diptera</taxon>
        <taxon>Nematocera</taxon>
        <taxon>Chironomoidea</taxon>
        <taxon>Chironomidae</taxon>
        <taxon>Chironominae</taxon>
        <taxon>Polypedilum</taxon>
        <taxon>Polypedilum</taxon>
    </lineage>
</organism>
<dbReference type="PRINTS" id="PR00989">
    <property type="entry name" value="ADENOKINASE"/>
</dbReference>
<dbReference type="InterPro" id="IPR002173">
    <property type="entry name" value="Carboh/pur_kinase_PfkB_CS"/>
</dbReference>
<gene>
    <name evidence="12" type="ORF">PVAND_008332</name>
</gene>
<dbReference type="AlphaFoldDB" id="A0A9J6C9A9"/>
<dbReference type="InterPro" id="IPR011611">
    <property type="entry name" value="PfkB_dom"/>
</dbReference>
<dbReference type="OrthoDB" id="432447at2759"/>